<feature type="signal peptide" evidence="1">
    <location>
        <begin position="1"/>
        <end position="27"/>
    </location>
</feature>
<gene>
    <name evidence="3" type="ORF">NGM99_16760</name>
</gene>
<feature type="domain" description="Pilus formation protein N-terminal" evidence="2">
    <location>
        <begin position="28"/>
        <end position="98"/>
    </location>
</feature>
<dbReference type="RefSeq" id="WP_252821016.1">
    <property type="nucleotide sequence ID" value="NZ_JAMXQS010000008.1"/>
</dbReference>
<name>A0ABT1C9C0_9HYPH</name>
<organism evidence="3 4">
    <name type="scientific">Mesorhizobium liriopis</name>
    <dbReference type="NCBI Taxonomy" id="2953882"/>
    <lineage>
        <taxon>Bacteria</taxon>
        <taxon>Pseudomonadati</taxon>
        <taxon>Pseudomonadota</taxon>
        <taxon>Alphaproteobacteria</taxon>
        <taxon>Hyphomicrobiales</taxon>
        <taxon>Phyllobacteriaceae</taxon>
        <taxon>Mesorhizobium</taxon>
    </lineage>
</organism>
<dbReference type="EMBL" id="JAMXQS010000008">
    <property type="protein sequence ID" value="MCO6051438.1"/>
    <property type="molecule type" value="Genomic_DNA"/>
</dbReference>
<keyword evidence="4" id="KW-1185">Reference proteome</keyword>
<dbReference type="Pfam" id="PF13629">
    <property type="entry name" value="T2SS-T3SS_pil_N"/>
    <property type="match status" value="1"/>
</dbReference>
<accession>A0ABT1C9C0</accession>
<protein>
    <submittedName>
        <fullName evidence="3">Pilus assembly protein N-terminal domain-containing protein</fullName>
    </submittedName>
</protein>
<evidence type="ECO:0000259" key="2">
    <source>
        <dbReference type="Pfam" id="PF13629"/>
    </source>
</evidence>
<sequence length="142" mass="15003">MARLVSFSHLAIKVALCLAAVSTVARAEGTIPVSLNQAKLLKLSRAADTIVIGNPAIADASVQDAKTLVLTGKGFGITNVVVLDADGGTIMEQEVVVSRDDQRSVRVYRRASVQTLSCTPYCESSYKGEAERASESEMSASQ</sequence>
<dbReference type="InterPro" id="IPR032789">
    <property type="entry name" value="T2SS-T3SS_pil_N"/>
</dbReference>
<reference evidence="3 4" key="1">
    <citation type="submission" date="2022-06" db="EMBL/GenBank/DDBJ databases">
        <title>Mesorhizobium sp. strain RP14 Genome sequencing and assembly.</title>
        <authorList>
            <person name="Kim I."/>
        </authorList>
    </citation>
    <scope>NUCLEOTIDE SEQUENCE [LARGE SCALE GENOMIC DNA]</scope>
    <source>
        <strain evidence="4">RP14(2022)</strain>
    </source>
</reference>
<comment type="caution">
    <text evidence="3">The sequence shown here is derived from an EMBL/GenBank/DDBJ whole genome shotgun (WGS) entry which is preliminary data.</text>
</comment>
<keyword evidence="1" id="KW-0732">Signal</keyword>
<evidence type="ECO:0000313" key="4">
    <source>
        <dbReference type="Proteomes" id="UP001205906"/>
    </source>
</evidence>
<dbReference type="Proteomes" id="UP001205906">
    <property type="component" value="Unassembled WGS sequence"/>
</dbReference>
<proteinExistence type="predicted"/>
<evidence type="ECO:0000313" key="3">
    <source>
        <dbReference type="EMBL" id="MCO6051438.1"/>
    </source>
</evidence>
<feature type="chain" id="PRO_5046663777" evidence="1">
    <location>
        <begin position="28"/>
        <end position="142"/>
    </location>
</feature>
<evidence type="ECO:0000256" key="1">
    <source>
        <dbReference type="SAM" id="SignalP"/>
    </source>
</evidence>